<dbReference type="Proteomes" id="UP000250369">
    <property type="component" value="Unassembled WGS sequence"/>
</dbReference>
<sequence>MKIGFFTQMERLIRSPSLRIIRKQLMKKLKQSGKTAASEADLSDKDRTLIRHIQERTRRLNLNNVTRTMAYFDYYLNHSEVEWALLGHMVSRNGGWSMTDLRGELLSKLLSDTEQNHFFRFLERGNWLIFQDAYPQFLLYEESLRRNTPLFHLLPHFHVSAFMEVMWEHFWTSGDRYLLTMALVINEQSYLEKRVIQNDHYQSTILGTFPFKLQELLRLNQILFPYHKGLNKGAGQAVGMIGETLRHFGSLHERIMLGKRLYDVLFGSPEHLRGVLAWAKEHPHTGSRKDYWPHVFNDVNESAPGAPYKKRMDDCRIQPGSPRLYSPSLQHAWKNFDHKEAEPGDWFDDWKVIDYFMKDEEKGDGDIGHEYCKTLEKIEFAVIAKSAIF</sequence>
<gene>
    <name evidence="1" type="ORF">DQG23_33305</name>
</gene>
<dbReference type="AlphaFoldDB" id="A0A329M8D7"/>
<evidence type="ECO:0000313" key="1">
    <source>
        <dbReference type="EMBL" id="RAV13287.1"/>
    </source>
</evidence>
<dbReference type="InterPro" id="IPR019658">
    <property type="entry name" value="DUF2515"/>
</dbReference>
<accession>A0A329M8D7</accession>
<dbReference type="EMBL" id="QMFB01000030">
    <property type="protein sequence ID" value="RAV13287.1"/>
    <property type="molecule type" value="Genomic_DNA"/>
</dbReference>
<organism evidence="1 2">
    <name type="scientific">Paenibacillus contaminans</name>
    <dbReference type="NCBI Taxonomy" id="450362"/>
    <lineage>
        <taxon>Bacteria</taxon>
        <taxon>Bacillati</taxon>
        <taxon>Bacillota</taxon>
        <taxon>Bacilli</taxon>
        <taxon>Bacillales</taxon>
        <taxon>Paenibacillaceae</taxon>
        <taxon>Paenibacillus</taxon>
    </lineage>
</organism>
<dbReference type="Pfam" id="PF10720">
    <property type="entry name" value="DUF2515"/>
    <property type="match status" value="1"/>
</dbReference>
<proteinExistence type="predicted"/>
<dbReference type="RefSeq" id="WP_113035351.1">
    <property type="nucleotide sequence ID" value="NZ_QMFB01000030.1"/>
</dbReference>
<reference evidence="1 2" key="1">
    <citation type="journal article" date="2009" name="Int. J. Syst. Evol. Microbiol.">
        <title>Paenibacillus contaminans sp. nov., isolated from a contaminated laboratory plate.</title>
        <authorList>
            <person name="Chou J.H."/>
            <person name="Lee J.H."/>
            <person name="Lin M.C."/>
            <person name="Chang P.S."/>
            <person name="Arun A.B."/>
            <person name="Young C.C."/>
            <person name="Chen W.M."/>
        </authorList>
    </citation>
    <scope>NUCLEOTIDE SEQUENCE [LARGE SCALE GENOMIC DNA]</scope>
    <source>
        <strain evidence="1 2">CKOBP-6</strain>
    </source>
</reference>
<keyword evidence="2" id="KW-1185">Reference proteome</keyword>
<evidence type="ECO:0000313" key="2">
    <source>
        <dbReference type="Proteomes" id="UP000250369"/>
    </source>
</evidence>
<comment type="caution">
    <text evidence="1">The sequence shown here is derived from an EMBL/GenBank/DDBJ whole genome shotgun (WGS) entry which is preliminary data.</text>
</comment>
<name>A0A329M8D7_9BACL</name>
<dbReference type="OrthoDB" id="2690514at2"/>
<protein>
    <submittedName>
        <fullName evidence="1">DUF2515 domain-containing protein</fullName>
    </submittedName>
</protein>